<keyword evidence="2" id="KW-0677">Repeat</keyword>
<protein>
    <recommendedName>
        <fullName evidence="7">C3H1-type domain-containing protein</fullName>
    </recommendedName>
</protein>
<feature type="compositionally biased region" description="Basic and acidic residues" evidence="6">
    <location>
        <begin position="403"/>
        <end position="413"/>
    </location>
</feature>
<evidence type="ECO:0000256" key="4">
    <source>
        <dbReference type="ARBA" id="ARBA00022833"/>
    </source>
</evidence>
<dbReference type="GO" id="GO:0016973">
    <property type="term" value="P:poly(A)+ mRNA export from nucleus"/>
    <property type="evidence" value="ECO:0007669"/>
    <property type="project" value="TreeGrafter"/>
</dbReference>
<reference evidence="8" key="2">
    <citation type="submission" date="2025-09" db="UniProtKB">
        <authorList>
            <consortium name="Ensembl"/>
        </authorList>
    </citation>
    <scope>IDENTIFICATION</scope>
</reference>
<dbReference type="PROSITE" id="PS50103">
    <property type="entry name" value="ZF_C3H1"/>
    <property type="match status" value="1"/>
</dbReference>
<feature type="compositionally biased region" description="Basic and acidic residues" evidence="6">
    <location>
        <begin position="625"/>
        <end position="637"/>
    </location>
</feature>
<dbReference type="Gene3D" id="4.10.1000.10">
    <property type="entry name" value="Zinc finger, CCCH-type"/>
    <property type="match status" value="1"/>
</dbReference>
<feature type="compositionally biased region" description="Acidic residues" evidence="6">
    <location>
        <begin position="157"/>
        <end position="169"/>
    </location>
</feature>
<dbReference type="OrthoDB" id="5395350at2759"/>
<feature type="compositionally biased region" description="Basic and acidic residues" evidence="6">
    <location>
        <begin position="599"/>
        <end position="614"/>
    </location>
</feature>
<keyword evidence="9" id="KW-1185">Reference proteome</keyword>
<feature type="domain" description="C3H1-type" evidence="7">
    <location>
        <begin position="2"/>
        <end position="29"/>
    </location>
</feature>
<proteinExistence type="predicted"/>
<dbReference type="InterPro" id="IPR041686">
    <property type="entry name" value="Znf-CCCH_3"/>
</dbReference>
<reference evidence="8" key="1">
    <citation type="submission" date="2025-08" db="UniProtKB">
        <authorList>
            <consortium name="Ensembl"/>
        </authorList>
    </citation>
    <scope>IDENTIFICATION</scope>
</reference>
<organism evidence="8 9">
    <name type="scientific">Leptobrachium leishanense</name>
    <name type="common">Leishan spiny toad</name>
    <dbReference type="NCBI Taxonomy" id="445787"/>
    <lineage>
        <taxon>Eukaryota</taxon>
        <taxon>Metazoa</taxon>
        <taxon>Chordata</taxon>
        <taxon>Craniata</taxon>
        <taxon>Vertebrata</taxon>
        <taxon>Euteleostomi</taxon>
        <taxon>Amphibia</taxon>
        <taxon>Batrachia</taxon>
        <taxon>Anura</taxon>
        <taxon>Pelobatoidea</taxon>
        <taxon>Megophryidae</taxon>
        <taxon>Leptobrachium</taxon>
    </lineage>
</organism>
<sequence length="830" mass="92841">MPNKGDDCYFFFYSTCAKGDDCGFRHCEAALGNETVCTLWEEGRCFRQVCKFRHMAIDKKRSEIPCYWENQATGCQKGNCAFFHFKGRFVDGVFLPPSKTSLIKPEPPETEPQVFQHQLAPNKLPVVPTPQLRNVKKMESSESVPSPTHPPVVINAADDDEDDDDQFSEEEMKTSGQQHLSPNKHQGARVVSSRKSTPKKVCHAVDGLNFGLKTLEQIKAKKHKVRARSQHASTGEYENIGNLGRINNGVDSTVATNVTSQPVQMISGTVVPVVRTVTFSSKSDQPRICLSLSQRLGKRPVSGSDNPLGVLDCEYTLPVKKSLPERLGMKVVPPTDSLVPLPNKVPRLLKDRLGFPGEHHNEEMENSTSHKAEFRIKTLHEIRQEKANLKSEPTGQTSMSEKLSFRNQDKESKQPNTIHVKRFSEIQLEKRKKRVNEGKIEGHNGDKKLIEKTFDKQMAADTSSISDHERNLNFVIKDQVRMTIINEKDVSQLSTDENFGSNIDQKKLRIDVPQASVSLKAMKGNSQPIDQIRVKTLDEIRREKALRLHQAVHPQKEEIAYNSQTSRSCKKLLRILKPPVNAIKRKGYGPTEPSNSGDKTYEKNSSKVSHEGDCKTPVPSPIKSPLEKSNENSPLKDHEEIQITHVSSITHTAEISKQLEQTEKLTMQDPEEKTKGKPRVNVEPRIVKKHSPVKSAVKRKTKESLAIAAVKPLSPVNQFSETEKSTNKTLLISTEASLVEEPINRPSPIHLKESSDIKVSEGCSPSTSQGPGKIRRISTASTGKPALSTEDEFDNLIWEISDGKLEAEIDLDPSKDEDDLLLELSEMIDS</sequence>
<feature type="region of interest" description="Disordered" evidence="6">
    <location>
        <begin position="385"/>
        <end position="415"/>
    </location>
</feature>
<evidence type="ECO:0000256" key="5">
    <source>
        <dbReference type="PROSITE-ProRule" id="PRU00723"/>
    </source>
</evidence>
<feature type="zinc finger region" description="C3H1-type" evidence="5">
    <location>
        <begin position="2"/>
        <end position="29"/>
    </location>
</feature>
<accession>A0A8C5M2N3</accession>
<keyword evidence="3 5" id="KW-0863">Zinc-finger</keyword>
<feature type="region of interest" description="Disordered" evidence="6">
    <location>
        <begin position="743"/>
        <end position="788"/>
    </location>
</feature>
<evidence type="ECO:0000256" key="1">
    <source>
        <dbReference type="ARBA" id="ARBA00022723"/>
    </source>
</evidence>
<evidence type="ECO:0000256" key="3">
    <source>
        <dbReference type="ARBA" id="ARBA00022771"/>
    </source>
</evidence>
<evidence type="ECO:0000256" key="2">
    <source>
        <dbReference type="ARBA" id="ARBA00022737"/>
    </source>
</evidence>
<dbReference type="Pfam" id="PF15663">
    <property type="entry name" value="zf-CCCH_3"/>
    <property type="match status" value="1"/>
</dbReference>
<dbReference type="FunFam" id="4.10.1000.10:FF:000024">
    <property type="entry name" value="Zinc finger CCCH domain-containing protein 11A"/>
    <property type="match status" value="1"/>
</dbReference>
<evidence type="ECO:0000313" key="8">
    <source>
        <dbReference type="Ensembl" id="ENSLLEP00000007892.1"/>
    </source>
</evidence>
<feature type="region of interest" description="Disordered" evidence="6">
    <location>
        <begin position="583"/>
        <end position="637"/>
    </location>
</feature>
<name>A0A8C5M2N3_9ANUR</name>
<dbReference type="GeneTree" id="ENSGT00920000149095"/>
<feature type="compositionally biased region" description="Polar residues" evidence="6">
    <location>
        <begin position="391"/>
        <end position="401"/>
    </location>
</feature>
<feature type="compositionally biased region" description="Basic and acidic residues" evidence="6">
    <location>
        <begin position="750"/>
        <end position="759"/>
    </location>
</feature>
<feature type="compositionally biased region" description="Polar residues" evidence="6">
    <location>
        <begin position="174"/>
        <end position="184"/>
    </location>
</feature>
<dbReference type="Proteomes" id="UP000694569">
    <property type="component" value="Unplaced"/>
</dbReference>
<dbReference type="PANTHER" id="PTHR15725">
    <property type="entry name" value="ZN-FINGER, C-X8-C-X5-C-X3-H TYPE-CONTAINING"/>
    <property type="match status" value="1"/>
</dbReference>
<evidence type="ECO:0000313" key="9">
    <source>
        <dbReference type="Proteomes" id="UP000694569"/>
    </source>
</evidence>
<evidence type="ECO:0000256" key="6">
    <source>
        <dbReference type="SAM" id="MobiDB-lite"/>
    </source>
</evidence>
<keyword evidence="4 5" id="KW-0862">Zinc</keyword>
<dbReference type="GO" id="GO:0008270">
    <property type="term" value="F:zinc ion binding"/>
    <property type="evidence" value="ECO:0007669"/>
    <property type="project" value="UniProtKB-KW"/>
</dbReference>
<dbReference type="AlphaFoldDB" id="A0A8C5M2N3"/>
<feature type="region of interest" description="Disordered" evidence="6">
    <location>
        <begin position="135"/>
        <end position="198"/>
    </location>
</feature>
<dbReference type="InterPro" id="IPR000571">
    <property type="entry name" value="Znf_CCCH"/>
</dbReference>
<dbReference type="PANTHER" id="PTHR15725:SF14">
    <property type="entry name" value="ZINC FINGER CCCH DOMAIN-CONTAINING PROTEIN 11A"/>
    <property type="match status" value="1"/>
</dbReference>
<keyword evidence="1 5" id="KW-0479">Metal-binding</keyword>
<dbReference type="Ensembl" id="ENSLLET00000008209.1">
    <property type="protein sequence ID" value="ENSLLEP00000007892.1"/>
    <property type="gene ID" value="ENSLLEG00000004996.1"/>
</dbReference>
<evidence type="ECO:0000259" key="7">
    <source>
        <dbReference type="PROSITE" id="PS50103"/>
    </source>
</evidence>